<dbReference type="Gene3D" id="1.10.132.100">
    <property type="match status" value="1"/>
</dbReference>
<evidence type="ECO:0000313" key="2">
    <source>
        <dbReference type="Proteomes" id="UP000580474"/>
    </source>
</evidence>
<dbReference type="Proteomes" id="UP000580474">
    <property type="component" value="Unassembled WGS sequence"/>
</dbReference>
<proteinExistence type="predicted"/>
<protein>
    <submittedName>
        <fullName evidence="1">CRISPR system Cascade subunit CasA</fullName>
    </submittedName>
</protein>
<dbReference type="NCBIfam" id="TIGR02547">
    <property type="entry name" value="casA_cse1"/>
    <property type="match status" value="1"/>
</dbReference>
<organism evidence="1 2">
    <name type="scientific">Saccharopolyspora gloriosae</name>
    <dbReference type="NCBI Taxonomy" id="455344"/>
    <lineage>
        <taxon>Bacteria</taxon>
        <taxon>Bacillati</taxon>
        <taxon>Actinomycetota</taxon>
        <taxon>Actinomycetes</taxon>
        <taxon>Pseudonocardiales</taxon>
        <taxon>Pseudonocardiaceae</taxon>
        <taxon>Saccharopolyspora</taxon>
    </lineage>
</organism>
<comment type="caution">
    <text evidence="1">The sequence shown here is derived from an EMBL/GenBank/DDBJ whole genome shotgun (WGS) entry which is preliminary data.</text>
</comment>
<accession>A0A840NGE9</accession>
<dbReference type="RefSeq" id="WP_184479669.1">
    <property type="nucleotide sequence ID" value="NZ_JACHIV010000001.1"/>
</dbReference>
<name>A0A840NGE9_9PSEU</name>
<reference evidence="1 2" key="1">
    <citation type="submission" date="2020-08" db="EMBL/GenBank/DDBJ databases">
        <title>Sequencing the genomes of 1000 actinobacteria strains.</title>
        <authorList>
            <person name="Klenk H.-P."/>
        </authorList>
    </citation>
    <scope>NUCLEOTIDE SEQUENCE [LARGE SCALE GENOMIC DNA]</scope>
    <source>
        <strain evidence="1 2">DSM 45582</strain>
    </source>
</reference>
<gene>
    <name evidence="1" type="ORF">BJ969_003179</name>
</gene>
<dbReference type="InterPro" id="IPR013381">
    <property type="entry name" value="CRISPR-assoc_prot_Cse1"/>
</dbReference>
<keyword evidence="2" id="KW-1185">Reference proteome</keyword>
<evidence type="ECO:0000313" key="1">
    <source>
        <dbReference type="EMBL" id="MBB5070091.1"/>
    </source>
</evidence>
<dbReference type="AlphaFoldDB" id="A0A840NGE9"/>
<dbReference type="Pfam" id="PF09481">
    <property type="entry name" value="CRISPR_Cse1"/>
    <property type="match status" value="1"/>
</dbReference>
<sequence>MTRPSFDLSTEPWIPVVDREGDSRTLSIIDVFRQAHDLRWIDAEAPPVAAALHRLLLAVLHAGLGGPRDRKAWGSLWEAPELPAESVRKYIESVPGAFDLFDAERPFLQCPALETVDVRPVAQLVQFRAVGSNLTLFDHTTAGDRLALTPAEAARWLVTVQCYDPGGTKTPYEKVKNSSAGLGNRFGVVMAEGSTVKETLLLNAHCYDPEYEIPWSSTHDDLPAWEAGPPNPRPEERAPYGWLDLLTWPARRVLLHPSTKSGDCTVDGVVITPGVTLKNELRQVELMAAFEKPPSKSKKDDQPWNPVRLHELRGVWRHARKLLLAEDTRQHERPKILDHVSDQIEWGTLPVDAVFTIRVFGQQLDDSGGGSVYAWLQEQLPAPAALLTNRQPWLGEVLGSCVALADNLGRALDQFANECRKAFHAEHSTDAKRRAKHNFGLTQAYWPTLPTEFATLLRALGTVVVDRSPAKPPINAWRDTVRSTAEDAVDRAVAQLRDRQARHLAEIAAAYEEFRKSVFHHCRTFDDQIGRHLL</sequence>
<dbReference type="EMBL" id="JACHIV010000001">
    <property type="protein sequence ID" value="MBB5070091.1"/>
    <property type="molecule type" value="Genomic_DNA"/>
</dbReference>